<sequence>MEKDEKTLKIYHYPDESQVIPKILPYAHIISNHVQEIDVRKQPVTETQIAELMSMLPSGTSVRDIINDKSDLYKEKYAESDLSDDEWIKVLAHTPELWSIIAVRGNRAVLVRYENDIEQLNENRP</sequence>
<organism evidence="3 4">
    <name type="scientific">Catalinimonas alkaloidigena</name>
    <dbReference type="NCBI Taxonomy" id="1075417"/>
    <lineage>
        <taxon>Bacteria</taxon>
        <taxon>Pseudomonadati</taxon>
        <taxon>Bacteroidota</taxon>
        <taxon>Cytophagia</taxon>
        <taxon>Cytophagales</taxon>
        <taxon>Catalimonadaceae</taxon>
        <taxon>Catalinimonas</taxon>
    </lineage>
</organism>
<accession>A0A1G9H1R3</accession>
<gene>
    <name evidence="3" type="ORF">SAMN05421823_104291</name>
</gene>
<name>A0A1G9H1R3_9BACT</name>
<evidence type="ECO:0000256" key="2">
    <source>
        <dbReference type="PROSITE-ProRule" id="PRU01282"/>
    </source>
</evidence>
<comment type="similarity">
    <text evidence="1 2">Belongs to the ArsC family.</text>
</comment>
<dbReference type="Proteomes" id="UP000198510">
    <property type="component" value="Unassembled WGS sequence"/>
</dbReference>
<dbReference type="Gene3D" id="3.40.30.10">
    <property type="entry name" value="Glutaredoxin"/>
    <property type="match status" value="1"/>
</dbReference>
<proteinExistence type="inferred from homology"/>
<dbReference type="EMBL" id="FNFO01000004">
    <property type="protein sequence ID" value="SDL06886.1"/>
    <property type="molecule type" value="Genomic_DNA"/>
</dbReference>
<dbReference type="OrthoDB" id="1434620at2"/>
<evidence type="ECO:0000256" key="1">
    <source>
        <dbReference type="ARBA" id="ARBA00007198"/>
    </source>
</evidence>
<dbReference type="STRING" id="1075417.SAMN05421823_104291"/>
<dbReference type="AlphaFoldDB" id="A0A1G9H1R3"/>
<keyword evidence="4" id="KW-1185">Reference proteome</keyword>
<dbReference type="PROSITE" id="PS51353">
    <property type="entry name" value="ARSC"/>
    <property type="match status" value="1"/>
</dbReference>
<evidence type="ECO:0000313" key="3">
    <source>
        <dbReference type="EMBL" id="SDL06886.1"/>
    </source>
</evidence>
<dbReference type="SUPFAM" id="SSF52833">
    <property type="entry name" value="Thioredoxin-like"/>
    <property type="match status" value="1"/>
</dbReference>
<reference evidence="3 4" key="1">
    <citation type="submission" date="2016-10" db="EMBL/GenBank/DDBJ databases">
        <authorList>
            <person name="de Groot N.N."/>
        </authorList>
    </citation>
    <scope>NUCLEOTIDE SEQUENCE [LARGE SCALE GENOMIC DNA]</scope>
    <source>
        <strain evidence="3 4">DSM 25186</strain>
    </source>
</reference>
<evidence type="ECO:0000313" key="4">
    <source>
        <dbReference type="Proteomes" id="UP000198510"/>
    </source>
</evidence>
<dbReference type="InterPro" id="IPR006660">
    <property type="entry name" value="Arsenate_reductase-like"/>
</dbReference>
<dbReference type="InterPro" id="IPR036249">
    <property type="entry name" value="Thioredoxin-like_sf"/>
</dbReference>
<dbReference type="RefSeq" id="WP_089682271.1">
    <property type="nucleotide sequence ID" value="NZ_FNFO01000004.1"/>
</dbReference>
<protein>
    <submittedName>
        <fullName evidence="3">Arsenate reductase, glutaredoxin family</fullName>
    </submittedName>
</protein>